<dbReference type="Pfam" id="PF05118">
    <property type="entry name" value="Asp_Arg_Hydrox"/>
    <property type="match status" value="1"/>
</dbReference>
<sequence>MDIGVPLKDLGAIEVSELLRLVDSLTEEDWTGNTMRRDILASGAHAAADNILMKTEWHPSANSTGIQHFEDLIHVWAKERGVDPEKYMPIAREDTDLWPVFTMPEWLQYKDVLAPVVEQVIAPLKQPRGVVTRLALVRLRAGTHVAPHTDGHPMAARAHRIHLSLSSTPSVEYKIDGRKFTMLKGHAYDFNNRVRHSVRNNGKRDRINLFVDYYPDPGLVMRNPLDVSSPSFAKPAPRIN</sequence>
<organism evidence="2 3">
    <name type="scientific">Teichococcus coralli</name>
    <dbReference type="NCBI Taxonomy" id="2545983"/>
    <lineage>
        <taxon>Bacteria</taxon>
        <taxon>Pseudomonadati</taxon>
        <taxon>Pseudomonadota</taxon>
        <taxon>Alphaproteobacteria</taxon>
        <taxon>Acetobacterales</taxon>
        <taxon>Roseomonadaceae</taxon>
        <taxon>Roseomonas</taxon>
    </lineage>
</organism>
<dbReference type="EMBL" id="SNVJ01000003">
    <property type="protein sequence ID" value="MXP62592.1"/>
    <property type="molecule type" value="Genomic_DNA"/>
</dbReference>
<gene>
    <name evidence="2" type="ORF">E0493_04395</name>
</gene>
<accession>A0A845BB46</accession>
<dbReference type="OrthoDB" id="1441538at2"/>
<protein>
    <submittedName>
        <fullName evidence="2">Aspartyl beta-hydroxylase</fullName>
    </submittedName>
</protein>
<dbReference type="InterPro" id="IPR007803">
    <property type="entry name" value="Asp/Arg/Pro-Hydrxlase"/>
</dbReference>
<comment type="caution">
    <text evidence="2">The sequence shown here is derived from an EMBL/GenBank/DDBJ whole genome shotgun (WGS) entry which is preliminary data.</text>
</comment>
<dbReference type="RefSeq" id="WP_160935719.1">
    <property type="nucleotide sequence ID" value="NZ_SNVJ01000003.1"/>
</dbReference>
<dbReference type="InterPro" id="IPR027443">
    <property type="entry name" value="IPNS-like_sf"/>
</dbReference>
<evidence type="ECO:0000259" key="1">
    <source>
        <dbReference type="Pfam" id="PF05118"/>
    </source>
</evidence>
<evidence type="ECO:0000313" key="3">
    <source>
        <dbReference type="Proteomes" id="UP000460715"/>
    </source>
</evidence>
<evidence type="ECO:0000313" key="2">
    <source>
        <dbReference type="EMBL" id="MXP62592.1"/>
    </source>
</evidence>
<dbReference type="Gene3D" id="2.60.120.330">
    <property type="entry name" value="B-lactam Antibiotic, Isopenicillin N Synthase, Chain"/>
    <property type="match status" value="1"/>
</dbReference>
<reference evidence="2 3" key="1">
    <citation type="submission" date="2019-03" db="EMBL/GenBank/DDBJ databases">
        <title>Roseomonas sp. a novel Roseomonas species isolated from Sea whip Gorgonian.</title>
        <authorList>
            <person name="Li F."/>
            <person name="Pan X."/>
            <person name="Huang S."/>
            <person name="Li Z."/>
            <person name="Meng B."/>
        </authorList>
    </citation>
    <scope>NUCLEOTIDE SEQUENCE [LARGE SCALE GENOMIC DNA]</scope>
    <source>
        <strain evidence="2 3">M0104</strain>
    </source>
</reference>
<name>A0A845BB46_9PROT</name>
<feature type="domain" description="Aspartyl/asparaginy/proline hydroxylase" evidence="1">
    <location>
        <begin position="95"/>
        <end position="214"/>
    </location>
</feature>
<dbReference type="SUPFAM" id="SSF51197">
    <property type="entry name" value="Clavaminate synthase-like"/>
    <property type="match status" value="1"/>
</dbReference>
<proteinExistence type="predicted"/>
<dbReference type="AlphaFoldDB" id="A0A845BB46"/>
<keyword evidence="3" id="KW-1185">Reference proteome</keyword>
<dbReference type="Proteomes" id="UP000460715">
    <property type="component" value="Unassembled WGS sequence"/>
</dbReference>